<proteinExistence type="predicted"/>
<keyword evidence="2" id="KW-1185">Reference proteome</keyword>
<evidence type="ECO:0000313" key="1">
    <source>
        <dbReference type="EMBL" id="SEG76583.1"/>
    </source>
</evidence>
<dbReference type="Proteomes" id="UP000236732">
    <property type="component" value="Unassembled WGS sequence"/>
</dbReference>
<dbReference type="RefSeq" id="WP_103956925.1">
    <property type="nucleotide sequence ID" value="NZ_FNVT01000004.1"/>
</dbReference>
<organism evidence="1 2">
    <name type="scientific">Nonomuraea solani</name>
    <dbReference type="NCBI Taxonomy" id="1144553"/>
    <lineage>
        <taxon>Bacteria</taxon>
        <taxon>Bacillati</taxon>
        <taxon>Actinomycetota</taxon>
        <taxon>Actinomycetes</taxon>
        <taxon>Streptosporangiales</taxon>
        <taxon>Streptosporangiaceae</taxon>
        <taxon>Nonomuraea</taxon>
    </lineage>
</organism>
<accession>A0A1H6CV63</accession>
<dbReference type="EMBL" id="FNVT01000004">
    <property type="protein sequence ID" value="SEG76583.1"/>
    <property type="molecule type" value="Genomic_DNA"/>
</dbReference>
<sequence length="164" mass="18215">MGVFYDYYHAASRQAAAEKPEDPRAVEKPMRGMPAFDAVDAKGIDPDVTLGQLIALVRGIPYSPDLVRTVTVHPPPEEWEALPDDSLYEKEGAVIEELPADVRDTLAGIPDDRRGEFAELWAQIDDDPDIPSAAGRLLEVVTELRGLAQRAQREDQLIYCWMAV</sequence>
<gene>
    <name evidence="1" type="ORF">SAMN05444920_104397</name>
</gene>
<reference evidence="1 2" key="1">
    <citation type="submission" date="2016-10" db="EMBL/GenBank/DDBJ databases">
        <authorList>
            <person name="de Groot N.N."/>
        </authorList>
    </citation>
    <scope>NUCLEOTIDE SEQUENCE [LARGE SCALE GENOMIC DNA]</scope>
    <source>
        <strain evidence="1 2">CGMCC 4.7037</strain>
    </source>
</reference>
<protein>
    <submittedName>
        <fullName evidence="1">Uncharacterized protein</fullName>
    </submittedName>
</protein>
<name>A0A1H6CV63_9ACTN</name>
<dbReference type="AlphaFoldDB" id="A0A1H6CV63"/>
<evidence type="ECO:0000313" key="2">
    <source>
        <dbReference type="Proteomes" id="UP000236732"/>
    </source>
</evidence>
<dbReference type="OrthoDB" id="3537879at2"/>